<comment type="similarity">
    <text evidence="1">Belongs to the type III secretion exporter family.</text>
</comment>
<dbReference type="PANTHER" id="PTHR30531">
    <property type="entry name" value="FLAGELLAR BIOSYNTHETIC PROTEIN FLHB"/>
    <property type="match status" value="1"/>
</dbReference>
<dbReference type="EMBL" id="JBBPCO010000001">
    <property type="protein sequence ID" value="MEK8088143.1"/>
    <property type="molecule type" value="Genomic_DNA"/>
</dbReference>
<dbReference type="PANTHER" id="PTHR30531:SF12">
    <property type="entry name" value="FLAGELLAR BIOSYNTHETIC PROTEIN FLHB"/>
    <property type="match status" value="1"/>
</dbReference>
<dbReference type="InterPro" id="IPR006135">
    <property type="entry name" value="T3SS_substrate_exporter"/>
</dbReference>
<gene>
    <name evidence="2" type="ORF">WOB96_00035</name>
</gene>
<dbReference type="SUPFAM" id="SSF160544">
    <property type="entry name" value="EscU C-terminal domain-like"/>
    <property type="match status" value="1"/>
</dbReference>
<sequence>MKTPPELPSAVALRYGDNDGAPRVIAKGRGVTAEQIIQRAREAGVFVHESPALLGLLMQVDLDREIPPQLYRVIAELLVWIHHLEREGDSPASGNEA</sequence>
<comment type="caution">
    <text evidence="2">The sequence shown here is derived from an EMBL/GenBank/DDBJ whole genome shotgun (WGS) entry which is preliminary data.</text>
</comment>
<dbReference type="Pfam" id="PF01312">
    <property type="entry name" value="Bac_export_2"/>
    <property type="match status" value="1"/>
</dbReference>
<dbReference type="InterPro" id="IPR029025">
    <property type="entry name" value="T3SS_substrate_exporter_C"/>
</dbReference>
<dbReference type="Gene3D" id="3.40.1690.10">
    <property type="entry name" value="secretion proteins EscU"/>
    <property type="match status" value="1"/>
</dbReference>
<protein>
    <submittedName>
        <fullName evidence="2">EscU/YscU/HrcU family type III secretion system export apparatus switch protein</fullName>
    </submittedName>
</protein>
<dbReference type="RefSeq" id="WP_341369210.1">
    <property type="nucleotide sequence ID" value="NZ_JBBPCO010000001.1"/>
</dbReference>
<evidence type="ECO:0000256" key="1">
    <source>
        <dbReference type="ARBA" id="ARBA00010690"/>
    </source>
</evidence>
<keyword evidence="3" id="KW-1185">Reference proteome</keyword>
<evidence type="ECO:0000313" key="3">
    <source>
        <dbReference type="Proteomes" id="UP001446205"/>
    </source>
</evidence>
<evidence type="ECO:0000313" key="2">
    <source>
        <dbReference type="EMBL" id="MEK8088143.1"/>
    </source>
</evidence>
<reference evidence="2 3" key="1">
    <citation type="submission" date="2024-04" db="EMBL/GenBank/DDBJ databases">
        <authorList>
            <person name="Abashina T."/>
            <person name="Shaikin A."/>
        </authorList>
    </citation>
    <scope>NUCLEOTIDE SEQUENCE [LARGE SCALE GENOMIC DNA]</scope>
    <source>
        <strain evidence="2 3">AAFK</strain>
    </source>
</reference>
<proteinExistence type="inferred from homology"/>
<dbReference type="Proteomes" id="UP001446205">
    <property type="component" value="Unassembled WGS sequence"/>
</dbReference>
<name>A0ABU9D645_9PROT</name>
<organism evidence="2 3">
    <name type="scientific">Thermithiobacillus plumbiphilus</name>
    <dbReference type="NCBI Taxonomy" id="1729899"/>
    <lineage>
        <taxon>Bacteria</taxon>
        <taxon>Pseudomonadati</taxon>
        <taxon>Pseudomonadota</taxon>
        <taxon>Acidithiobacillia</taxon>
        <taxon>Acidithiobacillales</taxon>
        <taxon>Thermithiobacillaceae</taxon>
        <taxon>Thermithiobacillus</taxon>
    </lineage>
</organism>
<accession>A0ABU9D645</accession>